<dbReference type="InterPro" id="IPR029033">
    <property type="entry name" value="His_PPase_superfam"/>
</dbReference>
<keyword evidence="1" id="KW-0413">Isomerase</keyword>
<dbReference type="GO" id="GO:0004619">
    <property type="term" value="F:phosphoglycerate mutase activity"/>
    <property type="evidence" value="ECO:0007669"/>
    <property type="project" value="UniProtKB-EC"/>
</dbReference>
<evidence type="ECO:0000313" key="2">
    <source>
        <dbReference type="Proteomes" id="UP000231637"/>
    </source>
</evidence>
<name>A0A2K8L6T6_9PROT</name>
<dbReference type="SUPFAM" id="SSF53254">
    <property type="entry name" value="Phosphoglycerate mutase-like"/>
    <property type="match status" value="1"/>
</dbReference>
<dbReference type="InterPro" id="IPR050275">
    <property type="entry name" value="PGM_Phosphatase"/>
</dbReference>
<reference evidence="1 2" key="1">
    <citation type="submission" date="2016-12" db="EMBL/GenBank/DDBJ databases">
        <title>Isolation and genomic insights into novel planktonic Zetaproteobacteria from stratified waters of the Chesapeake Bay.</title>
        <authorList>
            <person name="McAllister S.M."/>
            <person name="Kato S."/>
            <person name="Chan C.S."/>
            <person name="Chiu B.K."/>
            <person name="Field E.K."/>
        </authorList>
    </citation>
    <scope>NUCLEOTIDE SEQUENCE [LARGE SCALE GENOMIC DNA]</scope>
    <source>
        <strain evidence="1 2">CP-8</strain>
    </source>
</reference>
<dbReference type="PANTHER" id="PTHR48100:SF1">
    <property type="entry name" value="HISTIDINE PHOSPHATASE FAMILY PROTEIN-RELATED"/>
    <property type="match status" value="1"/>
</dbReference>
<dbReference type="OrthoDB" id="5296884at2"/>
<dbReference type="SMART" id="SM00855">
    <property type="entry name" value="PGAM"/>
    <property type="match status" value="1"/>
</dbReference>
<dbReference type="CDD" id="cd07067">
    <property type="entry name" value="HP_PGM_like"/>
    <property type="match status" value="1"/>
</dbReference>
<dbReference type="RefSeq" id="WP_100266134.1">
    <property type="nucleotide sequence ID" value="NZ_CP018800.1"/>
</dbReference>
<dbReference type="EC" id="3.1.3.73" evidence="1"/>
<evidence type="ECO:0000313" key="1">
    <source>
        <dbReference type="EMBL" id="ATX82832.1"/>
    </source>
</evidence>
<dbReference type="AlphaFoldDB" id="A0A2K8L6T6"/>
<dbReference type="EC" id="5.4.2.12" evidence="1"/>
<dbReference type="Proteomes" id="UP000231637">
    <property type="component" value="Chromosome"/>
</dbReference>
<sequence>MAEPVIIDLLRHGEVEGPVSVARGCNTDVPLTETGWLQMNAVANALHKEGSLVSVATSPLPRCARFAEQFSSRAAIPLTILSDMREIDFGHWEGKQAHEIGEQDLLTRFMENPDGVEIPGGESFNSFAARITDEWDHWLVGASGEHRLLVSHGAVMRVLLSHLLGIPLSHIWRLALPYGAWSRVSLLHGEQPRLLFLNREPST</sequence>
<dbReference type="PANTHER" id="PTHR48100">
    <property type="entry name" value="BROAD-SPECIFICITY PHOSPHATASE YOR283W-RELATED"/>
    <property type="match status" value="1"/>
</dbReference>
<keyword evidence="2" id="KW-1185">Reference proteome</keyword>
<dbReference type="EMBL" id="CP018800">
    <property type="protein sequence ID" value="ATX82832.1"/>
    <property type="molecule type" value="Genomic_DNA"/>
</dbReference>
<organism evidence="1 2">
    <name type="scientific">Mariprofundus ferrinatatus</name>
    <dbReference type="NCBI Taxonomy" id="1921087"/>
    <lineage>
        <taxon>Bacteria</taxon>
        <taxon>Pseudomonadati</taxon>
        <taxon>Pseudomonadota</taxon>
        <taxon>Candidatius Mariprofundia</taxon>
        <taxon>Mariprofundales</taxon>
        <taxon>Mariprofundaceae</taxon>
        <taxon>Mariprofundus</taxon>
    </lineage>
</organism>
<dbReference type="GO" id="GO:0005737">
    <property type="term" value="C:cytoplasm"/>
    <property type="evidence" value="ECO:0007669"/>
    <property type="project" value="TreeGrafter"/>
</dbReference>
<proteinExistence type="predicted"/>
<dbReference type="GO" id="GO:0043755">
    <property type="term" value="F:alpha-ribazole phosphatase activity"/>
    <property type="evidence" value="ECO:0007669"/>
    <property type="project" value="UniProtKB-EC"/>
</dbReference>
<protein>
    <submittedName>
        <fullName evidence="1">Alpha-ribazole phosphatase/probable phosphoglycerate mutase</fullName>
        <ecNumber evidence="1">3.1.3.73</ecNumber>
        <ecNumber evidence="1">5.4.2.12</ecNumber>
    </submittedName>
</protein>
<dbReference type="Pfam" id="PF00300">
    <property type="entry name" value="His_Phos_1"/>
    <property type="match status" value="1"/>
</dbReference>
<dbReference type="PIRSF" id="PIRSF000709">
    <property type="entry name" value="6PFK_2-Ptase"/>
    <property type="match status" value="1"/>
</dbReference>
<dbReference type="KEGG" id="mfn:Ga0123462_1995"/>
<gene>
    <name evidence="1" type="ORF">Ga0123462_1995</name>
</gene>
<dbReference type="InterPro" id="IPR013078">
    <property type="entry name" value="His_Pase_superF_clade-1"/>
</dbReference>
<dbReference type="Gene3D" id="3.40.50.1240">
    <property type="entry name" value="Phosphoglycerate mutase-like"/>
    <property type="match status" value="1"/>
</dbReference>
<accession>A0A2K8L6T6</accession>
<keyword evidence="1" id="KW-0378">Hydrolase</keyword>